<name>A0ABU5C3P6_9BACI</name>
<feature type="domain" description="Bacterial Ig-like" evidence="1">
    <location>
        <begin position="7"/>
        <end position="93"/>
    </location>
</feature>
<keyword evidence="3" id="KW-1185">Reference proteome</keyword>
<dbReference type="Pfam" id="PF20251">
    <property type="entry name" value="Big_14"/>
    <property type="match status" value="1"/>
</dbReference>
<reference evidence="2 3" key="1">
    <citation type="submission" date="2023-10" db="EMBL/GenBank/DDBJ databases">
        <title>Virgibacillus halophilus 5B73C genome.</title>
        <authorList>
            <person name="Miliotis G."/>
            <person name="Sengupta P."/>
            <person name="Hameed A."/>
            <person name="Chuvochina M."/>
            <person name="Mcdonagh F."/>
            <person name="Simpson A.C."/>
            <person name="Singh N.K."/>
            <person name="Rekha P.D."/>
            <person name="Raman K."/>
            <person name="Hugenholtz P."/>
            <person name="Venkateswaran K."/>
        </authorList>
    </citation>
    <scope>NUCLEOTIDE SEQUENCE [LARGE SCALE GENOMIC DNA]</scope>
    <source>
        <strain evidence="2 3">5B73C</strain>
    </source>
</reference>
<evidence type="ECO:0000313" key="3">
    <source>
        <dbReference type="Proteomes" id="UP001281447"/>
    </source>
</evidence>
<gene>
    <name evidence="2" type="ORF">RWE15_04955</name>
</gene>
<dbReference type="Proteomes" id="UP001281447">
    <property type="component" value="Unassembled WGS sequence"/>
</dbReference>
<comment type="caution">
    <text evidence="2">The sequence shown here is derived from an EMBL/GenBank/DDBJ whole genome shotgun (WGS) entry which is preliminary data.</text>
</comment>
<evidence type="ECO:0000259" key="1">
    <source>
        <dbReference type="Pfam" id="PF20251"/>
    </source>
</evidence>
<dbReference type="InterPro" id="IPR046878">
    <property type="entry name" value="Big_14"/>
</dbReference>
<sequence length="130" mass="15160">MEFISIKKRYSLPINKLKTVIHNKGTKTAVYDNSVYLDKLQDGGWVQIPYKDDLDFYMEVLELKPGEISKQEVTIENLDYELTDGEYRIRKSMQVGAEKLPLRTNLKLKIEPMGIKLFQLMRSIAEDDKT</sequence>
<evidence type="ECO:0000313" key="2">
    <source>
        <dbReference type="EMBL" id="MDY0393931.1"/>
    </source>
</evidence>
<proteinExistence type="predicted"/>
<dbReference type="EMBL" id="JAWDIP010000003">
    <property type="protein sequence ID" value="MDY0393931.1"/>
    <property type="molecule type" value="Genomic_DNA"/>
</dbReference>
<accession>A0ABU5C3P6</accession>
<organism evidence="2 3">
    <name type="scientific">Tigheibacillus halophilus</name>
    <dbReference type="NCBI Taxonomy" id="361280"/>
    <lineage>
        <taxon>Bacteria</taxon>
        <taxon>Bacillati</taxon>
        <taxon>Bacillota</taxon>
        <taxon>Bacilli</taxon>
        <taxon>Bacillales</taxon>
        <taxon>Bacillaceae</taxon>
        <taxon>Tigheibacillus</taxon>
    </lineage>
</organism>
<protein>
    <submittedName>
        <fullName evidence="2">Immunoglobulin-like domain-containing protein</fullName>
    </submittedName>
</protein>